<name>A0AAU7YBD7_9PSED</name>
<protein>
    <submittedName>
        <fullName evidence="2">Uncharacterized protein</fullName>
    </submittedName>
</protein>
<organism evidence="2">
    <name type="scientific">Pseudomonas solani</name>
    <dbReference type="NCBI Taxonomy" id="2731552"/>
    <lineage>
        <taxon>Bacteria</taxon>
        <taxon>Pseudomonadati</taxon>
        <taxon>Pseudomonadota</taxon>
        <taxon>Gammaproteobacteria</taxon>
        <taxon>Pseudomonadales</taxon>
        <taxon>Pseudomonadaceae</taxon>
        <taxon>Pseudomonas</taxon>
    </lineage>
</organism>
<accession>A0AAU7YBD7</accession>
<evidence type="ECO:0000256" key="1">
    <source>
        <dbReference type="SAM" id="MobiDB-lite"/>
    </source>
</evidence>
<dbReference type="AlphaFoldDB" id="A0AAU7YBD7"/>
<sequence>MPDIRYFPRPHFDVLTRDARAPHLDLFEAPTQASASAHDSEEIHVMEDPLQFPRLEDFSEYVLDVRPDSPCASCYALGNYRLVQATHLIQRIRDESDYCEYSHRAVRQEKLLSGLEALLLDAYLMFRRSGPAEPEERRGEPPYDCGEEHPAYR</sequence>
<dbReference type="RefSeq" id="WP_350448616.1">
    <property type="nucleotide sequence ID" value="NZ_CP158373.1"/>
</dbReference>
<feature type="region of interest" description="Disordered" evidence="1">
    <location>
        <begin position="130"/>
        <end position="153"/>
    </location>
</feature>
<evidence type="ECO:0000313" key="2">
    <source>
        <dbReference type="EMBL" id="XBY67008.1"/>
    </source>
</evidence>
<proteinExistence type="predicted"/>
<gene>
    <name evidence="2" type="ORF">ABS648_14920</name>
</gene>
<dbReference type="EMBL" id="CP158373">
    <property type="protein sequence ID" value="XBY67008.1"/>
    <property type="molecule type" value="Genomic_DNA"/>
</dbReference>
<feature type="compositionally biased region" description="Basic and acidic residues" evidence="1">
    <location>
        <begin position="134"/>
        <end position="153"/>
    </location>
</feature>
<reference evidence="2" key="1">
    <citation type="submission" date="2023-08" db="EMBL/GenBank/DDBJ databases">
        <title>Increased levels of nutrients transform a symbiont into a lethal pathobiont.</title>
        <authorList>
            <person name="Lachnit T."/>
            <person name="Ulrich L."/>
            <person name="Willmer F.M."/>
            <person name="Hasenbein T."/>
            <person name="Steiner L.X."/>
            <person name="Wolters M."/>
            <person name="Herbst E.M."/>
            <person name="Deines P."/>
        </authorList>
    </citation>
    <scope>NUCLEOTIDE SEQUENCE</scope>
    <source>
        <strain evidence="2">T3</strain>
    </source>
</reference>